<comment type="cofactor">
    <cofactor evidence="1">
        <name>Zn(2+)</name>
        <dbReference type="ChEBI" id="CHEBI:29105"/>
    </cofactor>
</comment>
<evidence type="ECO:0000256" key="9">
    <source>
        <dbReference type="ARBA" id="ARBA00022989"/>
    </source>
</evidence>
<evidence type="ECO:0000256" key="6">
    <source>
        <dbReference type="ARBA" id="ARBA00022723"/>
    </source>
</evidence>
<keyword evidence="4" id="KW-0645">Protease</keyword>
<evidence type="ECO:0000256" key="5">
    <source>
        <dbReference type="ARBA" id="ARBA00022692"/>
    </source>
</evidence>
<dbReference type="Proteomes" id="UP000066284">
    <property type="component" value="Chromosome 1"/>
</dbReference>
<dbReference type="STRING" id="1715989.NITINOP_2750"/>
<feature type="transmembrane region" description="Helical" evidence="14">
    <location>
        <begin position="308"/>
        <end position="325"/>
    </location>
</feature>
<dbReference type="SMART" id="SM00116">
    <property type="entry name" value="CBS"/>
    <property type="match status" value="1"/>
</dbReference>
<dbReference type="AlphaFoldDB" id="A0A0S4KWY4"/>
<evidence type="ECO:0000256" key="8">
    <source>
        <dbReference type="ARBA" id="ARBA00022833"/>
    </source>
</evidence>
<feature type="domain" description="CBS" evidence="15">
    <location>
        <begin position="414"/>
        <end position="471"/>
    </location>
</feature>
<evidence type="ECO:0000313" key="16">
    <source>
        <dbReference type="EMBL" id="CUQ67722.1"/>
    </source>
</evidence>
<dbReference type="PANTHER" id="PTHR39188">
    <property type="entry name" value="MEMBRANE-ASSOCIATED ZINC METALLOPROTEASE M50B"/>
    <property type="match status" value="1"/>
</dbReference>
<keyword evidence="6" id="KW-0479">Metal-binding</keyword>
<evidence type="ECO:0000256" key="12">
    <source>
        <dbReference type="PROSITE-ProRule" id="PRU00703"/>
    </source>
</evidence>
<evidence type="ECO:0000256" key="3">
    <source>
        <dbReference type="ARBA" id="ARBA00007931"/>
    </source>
</evidence>
<reference evidence="17" key="1">
    <citation type="submission" date="2015-09" db="EMBL/GenBank/DDBJ databases">
        <authorList>
            <person name="Daims H."/>
        </authorList>
    </citation>
    <scope>NUCLEOTIDE SEQUENCE [LARGE SCALE GENOMIC DNA]</scope>
</reference>
<evidence type="ECO:0000256" key="1">
    <source>
        <dbReference type="ARBA" id="ARBA00001947"/>
    </source>
</evidence>
<dbReference type="Pfam" id="PF00571">
    <property type="entry name" value="CBS"/>
    <property type="match status" value="2"/>
</dbReference>
<evidence type="ECO:0000256" key="2">
    <source>
        <dbReference type="ARBA" id="ARBA00004141"/>
    </source>
</evidence>
<dbReference type="GO" id="GO:0046872">
    <property type="term" value="F:metal ion binding"/>
    <property type="evidence" value="ECO:0007669"/>
    <property type="project" value="UniProtKB-KW"/>
</dbReference>
<dbReference type="OrthoDB" id="9781963at2"/>
<dbReference type="PANTHER" id="PTHR39188:SF3">
    <property type="entry name" value="STAGE IV SPORULATION PROTEIN FB"/>
    <property type="match status" value="1"/>
</dbReference>
<dbReference type="PROSITE" id="PS51371">
    <property type="entry name" value="CBS"/>
    <property type="match status" value="1"/>
</dbReference>
<dbReference type="KEGG" id="nio:NITINOP_2750"/>
<evidence type="ECO:0000256" key="4">
    <source>
        <dbReference type="ARBA" id="ARBA00022670"/>
    </source>
</evidence>
<keyword evidence="17" id="KW-1185">Reference proteome</keyword>
<feature type="transmembrane region" description="Helical" evidence="14">
    <location>
        <begin position="114"/>
        <end position="136"/>
    </location>
</feature>
<feature type="compositionally biased region" description="Polar residues" evidence="13">
    <location>
        <begin position="44"/>
        <end position="54"/>
    </location>
</feature>
<keyword evidence="8" id="KW-0862">Zinc</keyword>
<dbReference type="GO" id="GO:0016020">
    <property type="term" value="C:membrane"/>
    <property type="evidence" value="ECO:0007669"/>
    <property type="project" value="UniProtKB-SubCell"/>
</dbReference>
<evidence type="ECO:0000256" key="7">
    <source>
        <dbReference type="ARBA" id="ARBA00022801"/>
    </source>
</evidence>
<evidence type="ECO:0000256" key="13">
    <source>
        <dbReference type="SAM" id="MobiDB-lite"/>
    </source>
</evidence>
<feature type="region of interest" description="Disordered" evidence="13">
    <location>
        <begin position="44"/>
        <end position="66"/>
    </location>
</feature>
<sequence>MGVFFLSFSLSPHRTRGVSLPDERTLGKLYAVKQADSFLHRPSSLLTDKTTNKTPPEPPRQKTTGRLSELLQDATKTNAPMIDMDRPSHNMVSLTSHYIIKASRMTLTVAGLKVRLGFSWILLTLFLIWSLAQSYFPTSYLGLENRTYWWMGFIGAGGFLGSLLFHEWAHAAVARRRRFPTAASTLFLFGGVADTKTEPPDPKTESLIAIAGPLSSFGLGVVWYAAFEVGYRANFPLAVLGIFDFLAFANALLGAVNLVPAFPLDGGSILRAWLRRRNNDLRQATRLACLAGSLCGFVLMMTGFVQVITGHILAGVWWFVLGFFLRETAGASYYRMVTQTTLASMAIRRIMTPNPVTVASDTSVQRLVEDYFHRSFHNMYPVMEDARLIGCVGPKQISAVPRDRWAELTARDLTIPCSKDNTIDVDSDTEAALSLMNKTGNSRLLVVDDGQLAGIVTLKDLSKFLTLKLNVKPAS</sequence>
<feature type="transmembrane region" description="Helical" evidence="14">
    <location>
        <begin position="206"/>
        <end position="226"/>
    </location>
</feature>
<keyword evidence="9 14" id="KW-1133">Transmembrane helix</keyword>
<feature type="transmembrane region" description="Helical" evidence="14">
    <location>
        <begin position="284"/>
        <end position="302"/>
    </location>
</feature>
<protein>
    <recommendedName>
        <fullName evidence="15">CBS domain-containing protein</fullName>
    </recommendedName>
</protein>
<dbReference type="SUPFAM" id="SSF54631">
    <property type="entry name" value="CBS-domain pair"/>
    <property type="match status" value="1"/>
</dbReference>
<evidence type="ECO:0000313" key="17">
    <source>
        <dbReference type="Proteomes" id="UP000066284"/>
    </source>
</evidence>
<keyword evidence="5 14" id="KW-0812">Transmembrane</keyword>
<keyword evidence="10" id="KW-0482">Metalloprotease</keyword>
<keyword evidence="12" id="KW-0129">CBS domain</keyword>
<evidence type="ECO:0000256" key="14">
    <source>
        <dbReference type="SAM" id="Phobius"/>
    </source>
</evidence>
<name>A0A0S4KWY4_9BACT</name>
<comment type="similarity">
    <text evidence="3">Belongs to the peptidase M50B family.</text>
</comment>
<dbReference type="InterPro" id="IPR046342">
    <property type="entry name" value="CBS_dom_sf"/>
</dbReference>
<dbReference type="InterPro" id="IPR008915">
    <property type="entry name" value="Peptidase_M50"/>
</dbReference>
<dbReference type="InterPro" id="IPR000644">
    <property type="entry name" value="CBS_dom"/>
</dbReference>
<evidence type="ECO:0000256" key="11">
    <source>
        <dbReference type="ARBA" id="ARBA00023136"/>
    </source>
</evidence>
<comment type="subcellular location">
    <subcellularLocation>
        <location evidence="2">Membrane</location>
        <topology evidence="2">Multi-pass membrane protein</topology>
    </subcellularLocation>
</comment>
<dbReference type="Pfam" id="PF02163">
    <property type="entry name" value="Peptidase_M50"/>
    <property type="match status" value="2"/>
</dbReference>
<proteinExistence type="inferred from homology"/>
<evidence type="ECO:0000256" key="10">
    <source>
        <dbReference type="ARBA" id="ARBA00023049"/>
    </source>
</evidence>
<dbReference type="GO" id="GO:0006508">
    <property type="term" value="P:proteolysis"/>
    <property type="evidence" value="ECO:0007669"/>
    <property type="project" value="UniProtKB-KW"/>
</dbReference>
<feature type="transmembrane region" description="Helical" evidence="14">
    <location>
        <begin position="148"/>
        <end position="169"/>
    </location>
</feature>
<keyword evidence="11 14" id="KW-0472">Membrane</keyword>
<accession>A0A0S4KWY4</accession>
<evidence type="ECO:0000259" key="15">
    <source>
        <dbReference type="PROSITE" id="PS51371"/>
    </source>
</evidence>
<keyword evidence="7" id="KW-0378">Hydrolase</keyword>
<dbReference type="Gene3D" id="3.10.580.10">
    <property type="entry name" value="CBS-domain"/>
    <property type="match status" value="1"/>
</dbReference>
<organism evidence="16 17">
    <name type="scientific">Candidatus Nitrospira inopinata</name>
    <dbReference type="NCBI Taxonomy" id="1715989"/>
    <lineage>
        <taxon>Bacteria</taxon>
        <taxon>Pseudomonadati</taxon>
        <taxon>Nitrospirota</taxon>
        <taxon>Nitrospiria</taxon>
        <taxon>Nitrospirales</taxon>
        <taxon>Nitrospiraceae</taxon>
        <taxon>Nitrospira</taxon>
    </lineage>
</organism>
<gene>
    <name evidence="16" type="ORF">NITINOP_2750</name>
</gene>
<dbReference type="GO" id="GO:0008237">
    <property type="term" value="F:metallopeptidase activity"/>
    <property type="evidence" value="ECO:0007669"/>
    <property type="project" value="UniProtKB-KW"/>
</dbReference>
<feature type="transmembrane region" description="Helical" evidence="14">
    <location>
        <begin position="238"/>
        <end position="263"/>
    </location>
</feature>
<dbReference type="EMBL" id="LN885086">
    <property type="protein sequence ID" value="CUQ67722.1"/>
    <property type="molecule type" value="Genomic_DNA"/>
</dbReference>